<dbReference type="SUPFAM" id="SSF53098">
    <property type="entry name" value="Ribonuclease H-like"/>
    <property type="match status" value="1"/>
</dbReference>
<feature type="compositionally biased region" description="Polar residues" evidence="6">
    <location>
        <begin position="85"/>
        <end position="95"/>
    </location>
</feature>
<dbReference type="GO" id="GO:0046983">
    <property type="term" value="F:protein dimerization activity"/>
    <property type="evidence" value="ECO:0007669"/>
    <property type="project" value="InterPro"/>
</dbReference>
<dbReference type="InterPro" id="IPR012337">
    <property type="entry name" value="RNaseH-like_sf"/>
</dbReference>
<proteinExistence type="predicted"/>
<reference evidence="8" key="1">
    <citation type="submission" date="2022-07" db="EMBL/GenBank/DDBJ databases">
        <title>The genome of Lyophyllum shimeji provides insight into the initial evolution of ectomycorrhizal fungal genome.</title>
        <authorList>
            <person name="Kobayashi Y."/>
            <person name="Shibata T."/>
            <person name="Hirakawa H."/>
            <person name="Shigenobu S."/>
            <person name="Nishiyama T."/>
            <person name="Yamada A."/>
            <person name="Hasebe M."/>
            <person name="Kawaguchi M."/>
        </authorList>
    </citation>
    <scope>NUCLEOTIDE SEQUENCE</scope>
    <source>
        <strain evidence="8">AT787</strain>
    </source>
</reference>
<evidence type="ECO:0000259" key="7">
    <source>
        <dbReference type="Pfam" id="PF05699"/>
    </source>
</evidence>
<keyword evidence="3" id="KW-0863">Zinc-finger</keyword>
<dbReference type="InterPro" id="IPR008906">
    <property type="entry name" value="HATC_C_dom"/>
</dbReference>
<feature type="compositionally biased region" description="Low complexity" evidence="6">
    <location>
        <begin position="68"/>
        <end position="78"/>
    </location>
</feature>
<dbReference type="AlphaFoldDB" id="A0A9P3US30"/>
<organism evidence="8 9">
    <name type="scientific">Lyophyllum shimeji</name>
    <name type="common">Hon-shimeji</name>
    <name type="synonym">Tricholoma shimeji</name>
    <dbReference type="NCBI Taxonomy" id="47721"/>
    <lineage>
        <taxon>Eukaryota</taxon>
        <taxon>Fungi</taxon>
        <taxon>Dikarya</taxon>
        <taxon>Basidiomycota</taxon>
        <taxon>Agaricomycotina</taxon>
        <taxon>Agaricomycetes</taxon>
        <taxon>Agaricomycetidae</taxon>
        <taxon>Agaricales</taxon>
        <taxon>Tricholomatineae</taxon>
        <taxon>Lyophyllaceae</taxon>
        <taxon>Lyophyllum</taxon>
    </lineage>
</organism>
<dbReference type="GO" id="GO:0005634">
    <property type="term" value="C:nucleus"/>
    <property type="evidence" value="ECO:0007669"/>
    <property type="project" value="UniProtKB-SubCell"/>
</dbReference>
<evidence type="ECO:0000313" key="8">
    <source>
        <dbReference type="EMBL" id="GLB45804.1"/>
    </source>
</evidence>
<dbReference type="OrthoDB" id="2677917at2759"/>
<evidence type="ECO:0000256" key="5">
    <source>
        <dbReference type="ARBA" id="ARBA00023242"/>
    </source>
</evidence>
<dbReference type="Proteomes" id="UP001063166">
    <property type="component" value="Unassembled WGS sequence"/>
</dbReference>
<dbReference type="SUPFAM" id="SSF140996">
    <property type="entry name" value="Hermes dimerisation domain"/>
    <property type="match status" value="1"/>
</dbReference>
<evidence type="ECO:0000256" key="1">
    <source>
        <dbReference type="ARBA" id="ARBA00004123"/>
    </source>
</evidence>
<evidence type="ECO:0000256" key="4">
    <source>
        <dbReference type="ARBA" id="ARBA00022833"/>
    </source>
</evidence>
<keyword evidence="5" id="KW-0539">Nucleus</keyword>
<dbReference type="PANTHER" id="PTHR46481">
    <property type="entry name" value="ZINC FINGER BED DOMAIN-CONTAINING PROTEIN 4"/>
    <property type="match status" value="1"/>
</dbReference>
<evidence type="ECO:0000313" key="9">
    <source>
        <dbReference type="Proteomes" id="UP001063166"/>
    </source>
</evidence>
<keyword evidence="9" id="KW-1185">Reference proteome</keyword>
<comment type="caution">
    <text evidence="8">The sequence shown here is derived from an EMBL/GenBank/DDBJ whole genome shotgun (WGS) entry which is preliminary data.</text>
</comment>
<dbReference type="EMBL" id="BRPK01000030">
    <property type="protein sequence ID" value="GLB45804.1"/>
    <property type="molecule type" value="Genomic_DNA"/>
</dbReference>
<keyword evidence="4" id="KW-0862">Zinc</keyword>
<dbReference type="GO" id="GO:0008270">
    <property type="term" value="F:zinc ion binding"/>
    <property type="evidence" value="ECO:0007669"/>
    <property type="project" value="UniProtKB-KW"/>
</dbReference>
<protein>
    <recommendedName>
        <fullName evidence="7">HAT C-terminal dimerisation domain-containing protein</fullName>
    </recommendedName>
</protein>
<feature type="region of interest" description="Disordered" evidence="6">
    <location>
        <begin position="50"/>
        <end position="98"/>
    </location>
</feature>
<feature type="domain" description="HAT C-terminal dimerisation" evidence="7">
    <location>
        <begin position="739"/>
        <end position="817"/>
    </location>
</feature>
<gene>
    <name evidence="8" type="ORF">LshimejAT787_3000130</name>
</gene>
<name>A0A9P3US30_LYOSH</name>
<evidence type="ECO:0000256" key="2">
    <source>
        <dbReference type="ARBA" id="ARBA00022723"/>
    </source>
</evidence>
<evidence type="ECO:0000256" key="3">
    <source>
        <dbReference type="ARBA" id="ARBA00022771"/>
    </source>
</evidence>
<keyword evidence="2" id="KW-0479">Metal-binding</keyword>
<sequence length="854" mass="95958">MEIISTNHSLPFCLSGMAEEAQATRSGRIPKKSFKRKAIDATKTVRHFFKNKKKKDQLPASSDDDDATPPAVSDSAAALAPETPAPSTNGTQSTPVDDIINISDSSQEDDEDEERLRADWNSPIYAFFRPTPDVGYKDGRCYHEFHCANKGCRKGVRRYLDTTDAKSTGNMRKHAKSCWGVEIVEAADNAANVSEARDMVRGLKDGSITAAFERKGKGKVTYSNRQHTKTEVKAEFVRWMAESARPYTIASDRGFHCLMKTGQPEYYIPSPSTISRDVRLVFARTRQRISAMLRKYEGELNFATDAWTSPNHKAYVAVTVHLEHDGVPITMLLDVVEVAESHTGVNLAVVFADILREYGISDKILSVTCDNASNNDVMIEELAKRLPDFSVVNHTRCFLHVTNLVAKSIVRQFDVKKADADAQLDAAEAELHDIAAGLELEEALAAAERSNEQGEMEGGDEDNDDGWVDEVVLLSDEERKTLETSIRPVKLVLAKLRKIAFKIIHSSTLLGPAWKRCLEDLDMSVRLMPRDVTTRWNSTFDMLSFAVDYRKAIDELTGDRKNELRKFELSEREWTIAEQLCKVLSILKDATLFFSRGTPNLATVIPAMDYIDTQLTNHAHDRSLAPSIRAALGIGKKTLNQYYELTDSSEVYRIAMILHPRHKLSYFMTAGWKQEWIDTAEELLRAEFDRSYRQEDMTDDEEVGAGLSSCATNPSSRTRNVFDNLPSLSAPSRKELRDEVDRYLSTDPEKVDNVLLWWFEHRAVYPCLSRMALDYLTIPATSVDVERVFSRSHLILSHVRNRLSAQSTRALLCVGNWSLLGLVKDSDVSAVSSMPDVDGDEDIELDDGWDSILL</sequence>
<evidence type="ECO:0000256" key="6">
    <source>
        <dbReference type="SAM" id="MobiDB-lite"/>
    </source>
</evidence>
<dbReference type="Pfam" id="PF05699">
    <property type="entry name" value="Dimer_Tnp_hAT"/>
    <property type="match status" value="1"/>
</dbReference>
<comment type="subcellular location">
    <subcellularLocation>
        <location evidence="1">Nucleus</location>
    </subcellularLocation>
</comment>
<accession>A0A9P3US30</accession>
<dbReference type="PANTHER" id="PTHR46481:SF10">
    <property type="entry name" value="ZINC FINGER BED DOMAIN-CONTAINING PROTEIN 39"/>
    <property type="match status" value="1"/>
</dbReference>
<dbReference type="InterPro" id="IPR052035">
    <property type="entry name" value="ZnF_BED_domain_contain"/>
</dbReference>